<organism evidence="1">
    <name type="scientific">Prasinoderma singulare</name>
    <dbReference type="NCBI Taxonomy" id="676789"/>
    <lineage>
        <taxon>Eukaryota</taxon>
        <taxon>Viridiplantae</taxon>
        <taxon>Prasinodermophyta</taxon>
        <taxon>Prasinodermophyceae</taxon>
        <taxon>Prasinodermales</taxon>
        <taxon>Prasinodermaceae</taxon>
        <taxon>Prasinoderma</taxon>
    </lineage>
</organism>
<gene>
    <name evidence="1" type="ORF">PSIN1315_LOCUS14667</name>
</gene>
<dbReference type="InterPro" id="IPR014923">
    <property type="entry name" value="DUF1802"/>
</dbReference>
<dbReference type="Pfam" id="PF08819">
    <property type="entry name" value="DUF1802"/>
    <property type="match status" value="1"/>
</dbReference>
<dbReference type="EMBL" id="HBHY01022864">
    <property type="protein sequence ID" value="CAE0154436.1"/>
    <property type="molecule type" value="Transcribed_RNA"/>
</dbReference>
<evidence type="ECO:0000313" key="1">
    <source>
        <dbReference type="EMBL" id="CAE0154436.1"/>
    </source>
</evidence>
<sequence length="241" mass="25115">MQAPALPFLSLPPLRLLEAAGDPARVAALKEGALAVRALRSGAQVLALRRGGLREATFCPPPPGAAFALLETGYHGARASAQARLEVGGSAAEALESYDPKGLASVAVRALAVCDEAWALPAEAEADALDLAAALAPWHAHDPRALAEARLAAEPRRAITIMLLRAVALQGVATDVVEGTWGCRSWATADRAAIEEALRCEPEPGGRRAFPALSQARWEQACDGVRQTLDALGCARITPPS</sequence>
<name>A0A7S3C538_9VIRI</name>
<proteinExistence type="predicted"/>
<protein>
    <submittedName>
        <fullName evidence="1">Uncharacterized protein</fullName>
    </submittedName>
</protein>
<accession>A0A7S3C538</accession>
<dbReference type="AlphaFoldDB" id="A0A7S3C538"/>
<reference evidence="1" key="1">
    <citation type="submission" date="2021-01" db="EMBL/GenBank/DDBJ databases">
        <authorList>
            <person name="Corre E."/>
            <person name="Pelletier E."/>
            <person name="Niang G."/>
            <person name="Scheremetjew M."/>
            <person name="Finn R."/>
            <person name="Kale V."/>
            <person name="Holt S."/>
            <person name="Cochrane G."/>
            <person name="Meng A."/>
            <person name="Brown T."/>
            <person name="Cohen L."/>
        </authorList>
    </citation>
    <scope>NUCLEOTIDE SEQUENCE</scope>
    <source>
        <strain evidence="1">RCC927</strain>
    </source>
</reference>